<proteinExistence type="predicted"/>
<dbReference type="OrthoDB" id="340802at2157"/>
<evidence type="ECO:0000313" key="3">
    <source>
        <dbReference type="Proteomes" id="UP000281564"/>
    </source>
</evidence>
<gene>
    <name evidence="2" type="ORF">DP106_04020</name>
</gene>
<name>A0A3A6Q928_9EURY</name>
<accession>A0A3A6Q928</accession>
<dbReference type="Proteomes" id="UP000281564">
    <property type="component" value="Unassembled WGS sequence"/>
</dbReference>
<feature type="transmembrane region" description="Helical" evidence="1">
    <location>
        <begin position="12"/>
        <end position="33"/>
    </location>
</feature>
<keyword evidence="3" id="KW-1185">Reference proteome</keyword>
<keyword evidence="1" id="KW-0812">Transmembrane</keyword>
<dbReference type="EMBL" id="QMDW01000004">
    <property type="protein sequence ID" value="RJX50772.1"/>
    <property type="molecule type" value="Genomic_DNA"/>
</dbReference>
<keyword evidence="1" id="KW-0472">Membrane</keyword>
<evidence type="ECO:0000313" key="2">
    <source>
        <dbReference type="EMBL" id="RJX50772.1"/>
    </source>
</evidence>
<feature type="transmembrane region" description="Helical" evidence="1">
    <location>
        <begin position="90"/>
        <end position="112"/>
    </location>
</feature>
<evidence type="ECO:0008006" key="4">
    <source>
        <dbReference type="Google" id="ProtNLM"/>
    </source>
</evidence>
<dbReference type="RefSeq" id="WP_120083572.1">
    <property type="nucleotide sequence ID" value="NZ_QMDW01000004.1"/>
</dbReference>
<comment type="caution">
    <text evidence="2">The sequence shown here is derived from an EMBL/GenBank/DDBJ whole genome shotgun (WGS) entry which is preliminary data.</text>
</comment>
<feature type="transmembrane region" description="Helical" evidence="1">
    <location>
        <begin position="64"/>
        <end position="83"/>
    </location>
</feature>
<reference evidence="2 3" key="1">
    <citation type="submission" date="2018-06" db="EMBL/GenBank/DDBJ databases">
        <title>Halonotius sp. F13-13 a new haloarchaeeon isolated from a solar saltern from Isla Cristina, Huelva, Spain.</title>
        <authorList>
            <person name="Duran-Viseras A."/>
            <person name="Sanchez-Porro C."/>
            <person name="Ventosa A."/>
        </authorList>
    </citation>
    <scope>NUCLEOTIDE SEQUENCE [LARGE SCALE GENOMIC DNA]</scope>
    <source>
        <strain evidence="2 3">CECT 7525</strain>
    </source>
</reference>
<dbReference type="AlphaFoldDB" id="A0A3A6Q928"/>
<evidence type="ECO:0000256" key="1">
    <source>
        <dbReference type="SAM" id="Phobius"/>
    </source>
</evidence>
<protein>
    <recommendedName>
        <fullName evidence="4">DUF2938 domain-containing protein</fullName>
    </recommendedName>
</protein>
<sequence length="157" mass="16316">MLPALSTVPPVVRFPIGLVAAGIAVLGMDRLMAHTTEGMTPPFVAASVLTERPVDDAPSRLASVVHYLAGLGTGLLFAYFLLVAEQLTGVLSATTIVGTTVVLYVLMVGFFILIPLPRATGLDDTRRAQTGIAWAIAAAGYLFVLVPATIGLSLIVA</sequence>
<keyword evidence="1" id="KW-1133">Transmembrane helix</keyword>
<organism evidence="2 3">
    <name type="scientific">Halonotius pteroides</name>
    <dbReference type="NCBI Taxonomy" id="268735"/>
    <lineage>
        <taxon>Archaea</taxon>
        <taxon>Methanobacteriati</taxon>
        <taxon>Methanobacteriota</taxon>
        <taxon>Stenosarchaea group</taxon>
        <taxon>Halobacteria</taxon>
        <taxon>Halobacteriales</taxon>
        <taxon>Haloferacaceae</taxon>
        <taxon>Halonotius</taxon>
    </lineage>
</organism>
<feature type="transmembrane region" description="Helical" evidence="1">
    <location>
        <begin position="132"/>
        <end position="156"/>
    </location>
</feature>